<name>A0ABY8QQY5_9MICO</name>
<dbReference type="PANTHER" id="PTHR11895:SF173">
    <property type="entry name" value="GLUTAMYL-TRNA AMIDOTRANSFERASE SUBUNIT A"/>
    <property type="match status" value="1"/>
</dbReference>
<reference evidence="2 3" key="1">
    <citation type="submission" date="2023-05" db="EMBL/GenBank/DDBJ databases">
        <title>Lithophilousrod everest ZFBP1038 complete genpme.</title>
        <authorList>
            <person name="Tian M."/>
        </authorList>
    </citation>
    <scope>NUCLEOTIDE SEQUENCE [LARGE SCALE GENOMIC DNA]</scope>
    <source>
        <strain evidence="2 3">ZFBP1038</strain>
    </source>
</reference>
<evidence type="ECO:0000313" key="2">
    <source>
        <dbReference type="EMBL" id="WGW10784.1"/>
    </source>
</evidence>
<evidence type="ECO:0000259" key="1">
    <source>
        <dbReference type="Pfam" id="PF01425"/>
    </source>
</evidence>
<dbReference type="Proteomes" id="UP001209083">
    <property type="component" value="Chromosome"/>
</dbReference>
<dbReference type="Pfam" id="PF01425">
    <property type="entry name" value="Amidase"/>
    <property type="match status" value="1"/>
</dbReference>
<dbReference type="EMBL" id="CP090958">
    <property type="protein sequence ID" value="WGW10784.1"/>
    <property type="molecule type" value="Genomic_DNA"/>
</dbReference>
<feature type="domain" description="Amidase" evidence="1">
    <location>
        <begin position="27"/>
        <end position="443"/>
    </location>
</feature>
<keyword evidence="2" id="KW-0378">Hydrolase</keyword>
<protein>
    <submittedName>
        <fullName evidence="2">Amidase</fullName>
        <ecNumber evidence="2">3.5.1.4</ecNumber>
    </submittedName>
</protein>
<gene>
    <name evidence="2" type="ORF">LWF01_11680</name>
</gene>
<sequence length="463" mass="48710">MGNSLADLSATELLTGYRTASFTPSDVAQDVLARIAKFEPTINAFYAHDAAEVIRSAELSTARWNRQAPLGALDGVPVTLKENVARKGIGFPSGNAGNPAPAAAANAPITDRVLGAGANVLGSTTMPDWGMLSSGVSSLHGITRSPHDPELTTGGSSAGAGAAAAAGYGPLHVGTDIGGSIRLPGTWLGLATLKPSFGRVPLDAPYLGRCAGPLARTVGDLALLMSVIAEGDSRDFSQLPPERLDWTLAGAEVTGLRIAVHTDAGCGMDTDPETAAAIDAAAEAFRAGGATVERIDSFMTPGMLVDLDRFWRVRSWVDYQNLSLENQRKILPYVADWCRAGADVPGAELLRCYQTIQSLRQATVAATSEFDLVLSPVSPVAAFPATWPMPFNDPQREMAHIGFTAPYNMSEQPAASVNCGFTSDGRTIGLQIAGRRFDDTGVLRAAAWYEANRPDHFSVAWPS</sequence>
<dbReference type="RefSeq" id="WP_349637567.1">
    <property type="nucleotide sequence ID" value="NZ_CP090958.1"/>
</dbReference>
<dbReference type="InterPro" id="IPR036928">
    <property type="entry name" value="AS_sf"/>
</dbReference>
<proteinExistence type="predicted"/>
<accession>A0ABY8QQY5</accession>
<evidence type="ECO:0000313" key="3">
    <source>
        <dbReference type="Proteomes" id="UP001209083"/>
    </source>
</evidence>
<dbReference type="Gene3D" id="3.90.1300.10">
    <property type="entry name" value="Amidase signature (AS) domain"/>
    <property type="match status" value="1"/>
</dbReference>
<dbReference type="EC" id="3.5.1.4" evidence="2"/>
<dbReference type="InterPro" id="IPR000120">
    <property type="entry name" value="Amidase"/>
</dbReference>
<dbReference type="NCBIfam" id="NF005450">
    <property type="entry name" value="PRK07042.1"/>
    <property type="match status" value="1"/>
</dbReference>
<dbReference type="GO" id="GO:0004040">
    <property type="term" value="F:amidase activity"/>
    <property type="evidence" value="ECO:0007669"/>
    <property type="project" value="UniProtKB-EC"/>
</dbReference>
<organism evidence="2 3">
    <name type="scientific">Saxibacter everestensis</name>
    <dbReference type="NCBI Taxonomy" id="2909229"/>
    <lineage>
        <taxon>Bacteria</taxon>
        <taxon>Bacillati</taxon>
        <taxon>Actinomycetota</taxon>
        <taxon>Actinomycetes</taxon>
        <taxon>Micrococcales</taxon>
        <taxon>Brevibacteriaceae</taxon>
        <taxon>Saxibacter</taxon>
    </lineage>
</organism>
<dbReference type="SUPFAM" id="SSF75304">
    <property type="entry name" value="Amidase signature (AS) enzymes"/>
    <property type="match status" value="1"/>
</dbReference>
<dbReference type="PANTHER" id="PTHR11895">
    <property type="entry name" value="TRANSAMIDASE"/>
    <property type="match status" value="1"/>
</dbReference>
<dbReference type="InterPro" id="IPR023631">
    <property type="entry name" value="Amidase_dom"/>
</dbReference>
<keyword evidence="3" id="KW-1185">Reference proteome</keyword>